<keyword evidence="2" id="KW-1185">Reference proteome</keyword>
<gene>
    <name evidence="1" type="ORF">ACFQ1S_45350</name>
</gene>
<dbReference type="EMBL" id="JBHTIS010004304">
    <property type="protein sequence ID" value="MFD1052301.1"/>
    <property type="molecule type" value="Genomic_DNA"/>
</dbReference>
<proteinExistence type="predicted"/>
<evidence type="ECO:0000313" key="1">
    <source>
        <dbReference type="EMBL" id="MFD1052301.1"/>
    </source>
</evidence>
<comment type="caution">
    <text evidence="1">The sequence shown here is derived from an EMBL/GenBank/DDBJ whole genome shotgun (WGS) entry which is preliminary data.</text>
</comment>
<name>A0ABW3MP47_9PSEU</name>
<organism evidence="1 2">
    <name type="scientific">Kibdelosporangium lantanae</name>
    <dbReference type="NCBI Taxonomy" id="1497396"/>
    <lineage>
        <taxon>Bacteria</taxon>
        <taxon>Bacillati</taxon>
        <taxon>Actinomycetota</taxon>
        <taxon>Actinomycetes</taxon>
        <taxon>Pseudonocardiales</taxon>
        <taxon>Pseudonocardiaceae</taxon>
        <taxon>Kibdelosporangium</taxon>
    </lineage>
</organism>
<feature type="non-terminal residue" evidence="1">
    <location>
        <position position="1"/>
    </location>
</feature>
<accession>A0ABW3MP47</accession>
<protein>
    <submittedName>
        <fullName evidence="1">Uncharacterized protein</fullName>
    </submittedName>
</protein>
<sequence length="60" mass="6780">FSAHPGAVVNNRDACPTMRMAVDHQLDAWHPEVMSAVVVVLLVARRHVDFLRVNSDLCRR</sequence>
<evidence type="ECO:0000313" key="2">
    <source>
        <dbReference type="Proteomes" id="UP001597045"/>
    </source>
</evidence>
<reference evidence="2" key="1">
    <citation type="journal article" date="2019" name="Int. J. Syst. Evol. Microbiol.">
        <title>The Global Catalogue of Microorganisms (GCM) 10K type strain sequencing project: providing services to taxonomists for standard genome sequencing and annotation.</title>
        <authorList>
            <consortium name="The Broad Institute Genomics Platform"/>
            <consortium name="The Broad Institute Genome Sequencing Center for Infectious Disease"/>
            <person name="Wu L."/>
            <person name="Ma J."/>
        </authorList>
    </citation>
    <scope>NUCLEOTIDE SEQUENCE [LARGE SCALE GENOMIC DNA]</scope>
    <source>
        <strain evidence="2">JCM 31486</strain>
    </source>
</reference>
<dbReference type="Proteomes" id="UP001597045">
    <property type="component" value="Unassembled WGS sequence"/>
</dbReference>